<organism evidence="2 3">
    <name type="scientific">Plasmopara halstedii</name>
    <name type="common">Downy mildew of sunflower</name>
    <dbReference type="NCBI Taxonomy" id="4781"/>
    <lineage>
        <taxon>Eukaryota</taxon>
        <taxon>Sar</taxon>
        <taxon>Stramenopiles</taxon>
        <taxon>Oomycota</taxon>
        <taxon>Peronosporomycetes</taxon>
        <taxon>Peronosporales</taxon>
        <taxon>Peronosporaceae</taxon>
        <taxon>Plasmopara</taxon>
    </lineage>
</organism>
<accession>A0A0P1A8B3</accession>
<reference evidence="3" key="1">
    <citation type="submission" date="2014-09" db="EMBL/GenBank/DDBJ databases">
        <authorList>
            <person name="Sharma Rahul"/>
            <person name="Thines Marco"/>
        </authorList>
    </citation>
    <scope>NUCLEOTIDE SEQUENCE [LARGE SCALE GENOMIC DNA]</scope>
</reference>
<dbReference type="EMBL" id="CCYD01000207">
    <property type="protein sequence ID" value="CEG36484.1"/>
    <property type="molecule type" value="Genomic_DNA"/>
</dbReference>
<protein>
    <submittedName>
        <fullName evidence="2">Uncharacterized protein</fullName>
    </submittedName>
</protein>
<dbReference type="Proteomes" id="UP000054928">
    <property type="component" value="Unassembled WGS sequence"/>
</dbReference>
<sequence>MGRVRSASFAPKKGFRQRQRHAKSFIVIVQHICVRFIESVKHVKFRREALIRHVGNVLSIFITNAEIASMACYEAPVDTLNFFEAAKN</sequence>
<name>A0A0P1A8B3_PLAHL</name>
<dbReference type="RefSeq" id="XP_024572853.1">
    <property type="nucleotide sequence ID" value="XM_024721323.1"/>
</dbReference>
<dbReference type="AlphaFoldDB" id="A0A0P1A8B3"/>
<proteinExistence type="predicted"/>
<evidence type="ECO:0000313" key="2">
    <source>
        <dbReference type="EMBL" id="CEG36484.1"/>
    </source>
</evidence>
<dbReference type="GeneID" id="36398087"/>
<keyword evidence="3" id="KW-1185">Reference proteome</keyword>
<evidence type="ECO:0000313" key="3">
    <source>
        <dbReference type="Proteomes" id="UP000054928"/>
    </source>
</evidence>
<evidence type="ECO:0000256" key="1">
    <source>
        <dbReference type="SAM" id="MobiDB-lite"/>
    </source>
</evidence>
<feature type="region of interest" description="Disordered" evidence="1">
    <location>
        <begin position="1"/>
        <end position="20"/>
    </location>
</feature>